<protein>
    <submittedName>
        <fullName evidence="1">Uncharacterized protein</fullName>
    </submittedName>
</protein>
<dbReference type="AlphaFoldDB" id="A0A0F9QWP9"/>
<proteinExistence type="predicted"/>
<accession>A0A0F9QWP9</accession>
<dbReference type="EMBL" id="LAZR01001308">
    <property type="protein sequence ID" value="KKN46869.1"/>
    <property type="molecule type" value="Genomic_DNA"/>
</dbReference>
<gene>
    <name evidence="1" type="ORF">LCGC14_0668810</name>
</gene>
<reference evidence="1" key="1">
    <citation type="journal article" date="2015" name="Nature">
        <title>Complex archaea that bridge the gap between prokaryotes and eukaryotes.</title>
        <authorList>
            <person name="Spang A."/>
            <person name="Saw J.H."/>
            <person name="Jorgensen S.L."/>
            <person name="Zaremba-Niedzwiedzka K."/>
            <person name="Martijn J."/>
            <person name="Lind A.E."/>
            <person name="van Eijk R."/>
            <person name="Schleper C."/>
            <person name="Guy L."/>
            <person name="Ettema T.J."/>
        </authorList>
    </citation>
    <scope>NUCLEOTIDE SEQUENCE</scope>
</reference>
<name>A0A0F9QWP9_9ZZZZ</name>
<organism evidence="1">
    <name type="scientific">marine sediment metagenome</name>
    <dbReference type="NCBI Taxonomy" id="412755"/>
    <lineage>
        <taxon>unclassified sequences</taxon>
        <taxon>metagenomes</taxon>
        <taxon>ecological metagenomes</taxon>
    </lineage>
</organism>
<comment type="caution">
    <text evidence="1">The sequence shown here is derived from an EMBL/GenBank/DDBJ whole genome shotgun (WGS) entry which is preliminary data.</text>
</comment>
<sequence>MEQMEKVNWKDALQTYCLAEKFFVKPTDPDTYDIGNNDFQCTARFHGHCASLAINIQNPQLAQCHMEVVREVLRAAVANPRIQYAHNPVENVIGLRVYVFDPTFAEFSKAFTTIRSFVMLVSLIFESSKRAAEFA</sequence>
<evidence type="ECO:0000313" key="1">
    <source>
        <dbReference type="EMBL" id="KKN46869.1"/>
    </source>
</evidence>